<organism evidence="1 2">
    <name type="scientific">Kineosporia succinea</name>
    <dbReference type="NCBI Taxonomy" id="84632"/>
    <lineage>
        <taxon>Bacteria</taxon>
        <taxon>Bacillati</taxon>
        <taxon>Actinomycetota</taxon>
        <taxon>Actinomycetes</taxon>
        <taxon>Kineosporiales</taxon>
        <taxon>Kineosporiaceae</taxon>
        <taxon>Kineosporia</taxon>
    </lineage>
</organism>
<dbReference type="EMBL" id="JAUSQZ010000001">
    <property type="protein sequence ID" value="MDP9830647.1"/>
    <property type="molecule type" value="Genomic_DNA"/>
</dbReference>
<dbReference type="RefSeq" id="WP_307249713.1">
    <property type="nucleotide sequence ID" value="NZ_JAUSQZ010000001.1"/>
</dbReference>
<name>A0ABT9PD54_9ACTN</name>
<gene>
    <name evidence="1" type="ORF">J2S57_006396</name>
</gene>
<evidence type="ECO:0000313" key="1">
    <source>
        <dbReference type="EMBL" id="MDP9830647.1"/>
    </source>
</evidence>
<comment type="caution">
    <text evidence="1">The sequence shown here is derived from an EMBL/GenBank/DDBJ whole genome shotgun (WGS) entry which is preliminary data.</text>
</comment>
<reference evidence="1 2" key="1">
    <citation type="submission" date="2023-07" db="EMBL/GenBank/DDBJ databases">
        <title>Sequencing the genomes of 1000 actinobacteria strains.</title>
        <authorList>
            <person name="Klenk H.-P."/>
        </authorList>
    </citation>
    <scope>NUCLEOTIDE SEQUENCE [LARGE SCALE GENOMIC DNA]</scope>
    <source>
        <strain evidence="1 2">DSM 44388</strain>
    </source>
</reference>
<keyword evidence="2" id="KW-1185">Reference proteome</keyword>
<proteinExistence type="predicted"/>
<dbReference type="Proteomes" id="UP001235712">
    <property type="component" value="Unassembled WGS sequence"/>
</dbReference>
<accession>A0ABT9PD54</accession>
<sequence>MKPEFTIRVPPVWFEFDVWRATRTGDLARLVDGRIAGDARLAKFRGPLLKALREAAEQAERQGAVMCAAMTQPQDEAVLTAMLMVFHTEGAADNSVEAIASQITASERRTVAVVEIPAGPAVRVRGVEAVRLGERTVDCVSMQTLLPAPGGGVVSIALTSPQTELTESWLDLFDAISSTFAWAGQVSTTR</sequence>
<protein>
    <submittedName>
        <fullName evidence="1">Uncharacterized protein</fullName>
    </submittedName>
</protein>
<evidence type="ECO:0000313" key="2">
    <source>
        <dbReference type="Proteomes" id="UP001235712"/>
    </source>
</evidence>